<dbReference type="InterPro" id="IPR002213">
    <property type="entry name" value="UDP_glucos_trans"/>
</dbReference>
<reference evidence="5" key="1">
    <citation type="journal article" date="2021" name="Plant Biotechnol.">
        <title>Characterization of 5-O-glucosyltransferase involved in anthocyanin biosynthesis in Cyclamen purpurascens.</title>
        <authorList>
            <person name="Kang X."/>
            <person name="Mikami R."/>
            <person name="Akita Y."/>
        </authorList>
    </citation>
    <scope>NUCLEOTIDE SEQUENCE</scope>
    <source>
        <tissue evidence="5">Petals in flower buds</tissue>
    </source>
</reference>
<dbReference type="CDD" id="cd03784">
    <property type="entry name" value="GT1_Gtf-like"/>
    <property type="match status" value="1"/>
</dbReference>
<dbReference type="GO" id="GO:0080043">
    <property type="term" value="F:quercetin 3-O-glucosyltransferase activity"/>
    <property type="evidence" value="ECO:0007669"/>
    <property type="project" value="TreeGrafter"/>
</dbReference>
<evidence type="ECO:0000313" key="5">
    <source>
        <dbReference type="EMBL" id="BCO07621.1"/>
    </source>
</evidence>
<keyword evidence="2 4" id="KW-0808">Transferase</keyword>
<accession>A0A8D5LTD4</accession>
<protein>
    <submittedName>
        <fullName evidence="5">Putative flavonoid UDP-glucosyltransferase</fullName>
    </submittedName>
</protein>
<dbReference type="Pfam" id="PF00201">
    <property type="entry name" value="UDPGT"/>
    <property type="match status" value="1"/>
</dbReference>
<dbReference type="FunFam" id="3.40.50.2000:FF:000027">
    <property type="entry name" value="Glycosyltransferase"/>
    <property type="match status" value="1"/>
</dbReference>
<dbReference type="PANTHER" id="PTHR11926">
    <property type="entry name" value="GLUCOSYL/GLUCURONOSYL TRANSFERASES"/>
    <property type="match status" value="1"/>
</dbReference>
<keyword evidence="4" id="KW-0328">Glycosyltransferase</keyword>
<keyword evidence="3" id="KW-0284">Flavonoid biosynthesis</keyword>
<dbReference type="AlphaFoldDB" id="A0A8D5LTD4"/>
<evidence type="ECO:0000256" key="1">
    <source>
        <dbReference type="ARBA" id="ARBA00009995"/>
    </source>
</evidence>
<evidence type="ECO:0000256" key="2">
    <source>
        <dbReference type="ARBA" id="ARBA00022679"/>
    </source>
</evidence>
<proteinExistence type="evidence at transcript level"/>
<dbReference type="InterPro" id="IPR035595">
    <property type="entry name" value="UDP_glycos_trans_CS"/>
</dbReference>
<comment type="similarity">
    <text evidence="1 4">Belongs to the UDP-glycosyltransferase family.</text>
</comment>
<dbReference type="GO" id="GO:0080044">
    <property type="term" value="F:quercetin 7-O-glucosyltransferase activity"/>
    <property type="evidence" value="ECO:0007669"/>
    <property type="project" value="TreeGrafter"/>
</dbReference>
<evidence type="ECO:0000256" key="3">
    <source>
        <dbReference type="ARBA" id="ARBA00023241"/>
    </source>
</evidence>
<gene>
    <name evidence="5" type="primary">CpurGTL1</name>
</gene>
<sequence>MYPNSPSVTCIVSDGVTPFAITAGKELGIPVAVSWSFAACGFMGFYQYRALMEKGLTGFKDERILSKEVMEQVIDWIPGMDNIRLKDLPTFFQTIDPDDEIFNLAMESTEKAHEATALAIQTFDELEPDVLRTLSTLFPRVYTIGPLQLLLGQIARETKVNYLGYNLWEEDPQCLKWLDSKKPGSVVYVNFGSVTVMSNESLLEFAWGLANSSHQFLWIIRPDLVVGNSAVLPPEFEKETRGRSLIAGWCAQEEVLNHPSIGGFLTHCGWNSTIESLSAGVPMLCWPFFADQPTNCRYACTKWEVGMEIYSNVKRNEVEKLARELMGGEKGKKMKKKAMEWKEKAEEATRLGGSSFANLDKFVNVLLEK</sequence>
<dbReference type="PROSITE" id="PS00375">
    <property type="entry name" value="UDPGT"/>
    <property type="match status" value="1"/>
</dbReference>
<organism evidence="5">
    <name type="scientific">Cyclamen purpurascens</name>
    <dbReference type="NCBI Taxonomy" id="87532"/>
    <lineage>
        <taxon>Eukaryota</taxon>
        <taxon>Viridiplantae</taxon>
        <taxon>Streptophyta</taxon>
        <taxon>Embryophyta</taxon>
        <taxon>Tracheophyta</taxon>
        <taxon>Spermatophyta</taxon>
        <taxon>Magnoliopsida</taxon>
        <taxon>eudicotyledons</taxon>
        <taxon>Gunneridae</taxon>
        <taxon>Pentapetalae</taxon>
        <taxon>asterids</taxon>
        <taxon>Ericales</taxon>
        <taxon>Primulaceae</taxon>
        <taxon>Cyclamen</taxon>
    </lineage>
</organism>
<dbReference type="PANTHER" id="PTHR11926:SF1551">
    <property type="entry name" value="GLYCOSYLTRANSFERASE"/>
    <property type="match status" value="1"/>
</dbReference>
<evidence type="ECO:0000256" key="4">
    <source>
        <dbReference type="RuleBase" id="RU003718"/>
    </source>
</evidence>
<dbReference type="GO" id="GO:0009813">
    <property type="term" value="P:flavonoid biosynthetic process"/>
    <property type="evidence" value="ECO:0007669"/>
    <property type="project" value="UniProtKB-KW"/>
</dbReference>
<name>A0A8D5LTD4_9ERIC</name>
<dbReference type="EMBL" id="LC597017">
    <property type="protein sequence ID" value="BCO07621.1"/>
    <property type="molecule type" value="mRNA"/>
</dbReference>